<proteinExistence type="predicted"/>
<evidence type="ECO:0000256" key="5">
    <source>
        <dbReference type="ARBA" id="ARBA00023136"/>
    </source>
</evidence>
<protein>
    <submittedName>
        <fullName evidence="6">Uncharacterized membrane protein YgaE (UPF0421/DUF939 family)</fullName>
    </submittedName>
</protein>
<dbReference type="InterPro" id="IPR010343">
    <property type="entry name" value="ArAE_1"/>
</dbReference>
<reference evidence="6 7" key="1">
    <citation type="journal article" date="2015" name="Stand. Genomic Sci.">
        <title>Genomic Encyclopedia of Bacterial and Archaeal Type Strains, Phase III: the genomes of soil and plant-associated and newly described type strains.</title>
        <authorList>
            <person name="Whitman W.B."/>
            <person name="Woyke T."/>
            <person name="Klenk H.P."/>
            <person name="Zhou Y."/>
            <person name="Lilburn T.G."/>
            <person name="Beck B.J."/>
            <person name="De Vos P."/>
            <person name="Vandamme P."/>
            <person name="Eisen J.A."/>
            <person name="Garrity G."/>
            <person name="Hugenholtz P."/>
            <person name="Kyrpides N.C."/>
        </authorList>
    </citation>
    <scope>NUCLEOTIDE SEQUENCE [LARGE SCALE GENOMIC DNA]</scope>
    <source>
        <strain evidence="6 7">CGMCC 1.10116</strain>
    </source>
</reference>
<evidence type="ECO:0000313" key="7">
    <source>
        <dbReference type="Proteomes" id="UP000315711"/>
    </source>
</evidence>
<keyword evidence="2" id="KW-1003">Cell membrane</keyword>
<evidence type="ECO:0000256" key="3">
    <source>
        <dbReference type="ARBA" id="ARBA00022692"/>
    </source>
</evidence>
<dbReference type="AlphaFoldDB" id="A0A562QGH7"/>
<sequence length="347" mass="39433">MKKWFGRRVIKTGLAVLITASICQLLHLSPTFAVITAIVTTEPTVADSIRKGVIRLPAAALGAIFTITATTVLGQHAISYALVAMLTIIVCSKLQFDTGTLVATLTAVAMIPDTTNHALFDFASRVSATSIGIFVSTLVNFVILPPKFGPLLVEKVDSLFKRTAKDFYSMLEMHLSNQREPNQNLSLLSIHEELIKAYQLARYQDDESQYRSSSEYEQRSFDYLHKKLDYLQLSLYHIGKIAYLKVNQPLTNREIKLILVVIHSLHLILHDHYHQITSNHLTSIEQLKALKITHQSSNSFIFQLCHELLSLHDVVTELSQLTAEERRISLQDKKYPEYIFRKQFMYE</sequence>
<keyword evidence="4" id="KW-1133">Transmembrane helix</keyword>
<evidence type="ECO:0000256" key="2">
    <source>
        <dbReference type="ARBA" id="ARBA00022475"/>
    </source>
</evidence>
<evidence type="ECO:0000313" key="6">
    <source>
        <dbReference type="EMBL" id="TWI55841.1"/>
    </source>
</evidence>
<organism evidence="6 7">
    <name type="scientific">Halalkalibacter nanhaiisediminis</name>
    <dbReference type="NCBI Taxonomy" id="688079"/>
    <lineage>
        <taxon>Bacteria</taxon>
        <taxon>Bacillati</taxon>
        <taxon>Bacillota</taxon>
        <taxon>Bacilli</taxon>
        <taxon>Bacillales</taxon>
        <taxon>Bacillaceae</taxon>
        <taxon>Halalkalibacter</taxon>
    </lineage>
</organism>
<keyword evidence="3" id="KW-0812">Transmembrane</keyword>
<name>A0A562QGH7_9BACI</name>
<evidence type="ECO:0000256" key="4">
    <source>
        <dbReference type="ARBA" id="ARBA00022989"/>
    </source>
</evidence>
<dbReference type="GO" id="GO:0005886">
    <property type="term" value="C:plasma membrane"/>
    <property type="evidence" value="ECO:0007669"/>
    <property type="project" value="UniProtKB-SubCell"/>
</dbReference>
<dbReference type="EMBL" id="VLKZ01000006">
    <property type="protein sequence ID" value="TWI55841.1"/>
    <property type="molecule type" value="Genomic_DNA"/>
</dbReference>
<keyword evidence="7" id="KW-1185">Reference proteome</keyword>
<gene>
    <name evidence="6" type="ORF">IQ10_02401</name>
</gene>
<dbReference type="Pfam" id="PF06081">
    <property type="entry name" value="ArAE_1"/>
    <property type="match status" value="1"/>
</dbReference>
<comment type="subcellular location">
    <subcellularLocation>
        <location evidence="1">Cell membrane</location>
        <topology evidence="1">Multi-pass membrane protein</topology>
    </subcellularLocation>
</comment>
<evidence type="ECO:0000256" key="1">
    <source>
        <dbReference type="ARBA" id="ARBA00004651"/>
    </source>
</evidence>
<comment type="caution">
    <text evidence="6">The sequence shown here is derived from an EMBL/GenBank/DDBJ whole genome shotgun (WGS) entry which is preliminary data.</text>
</comment>
<keyword evidence="5" id="KW-0472">Membrane</keyword>
<dbReference type="Proteomes" id="UP000315711">
    <property type="component" value="Unassembled WGS sequence"/>
</dbReference>
<accession>A0A562QGH7</accession>